<protein>
    <submittedName>
        <fullName evidence="2">DUF2544 domain-containing protein</fullName>
    </submittedName>
</protein>
<dbReference type="InterPro" id="IPR021407">
    <property type="entry name" value="DUF2544"/>
</dbReference>
<dbReference type="EMBL" id="AASDFP010000012">
    <property type="protein sequence ID" value="EFB2192203.1"/>
    <property type="molecule type" value="Genomic_DNA"/>
</dbReference>
<keyword evidence="1" id="KW-0732">Signal</keyword>
<dbReference type="RefSeq" id="WP_053882960.1">
    <property type="nucleotide sequence ID" value="NZ_CYBM01000001.1"/>
</dbReference>
<dbReference type="Proteomes" id="UP000519859">
    <property type="component" value="Unassembled WGS sequence"/>
</dbReference>
<dbReference type="Pfam" id="PF11245">
    <property type="entry name" value="DUF2544"/>
    <property type="match status" value="1"/>
</dbReference>
<evidence type="ECO:0000256" key="1">
    <source>
        <dbReference type="SAM" id="SignalP"/>
    </source>
</evidence>
<evidence type="ECO:0000313" key="2">
    <source>
        <dbReference type="EMBL" id="EFB2192203.1"/>
    </source>
</evidence>
<organism evidence="2 3">
    <name type="scientific">Escherichia coli</name>
    <dbReference type="NCBI Taxonomy" id="562"/>
    <lineage>
        <taxon>Bacteria</taxon>
        <taxon>Pseudomonadati</taxon>
        <taxon>Pseudomonadota</taxon>
        <taxon>Gammaproteobacteria</taxon>
        <taxon>Enterobacterales</taxon>
        <taxon>Enterobacteriaceae</taxon>
        <taxon>Escherichia</taxon>
    </lineage>
</organism>
<name>A0A8S7CLW4_ECOLX</name>
<sequence length="284" mass="30886">MKIIRNFLGLLTLMVLSLTAQAQTFQMYTPMGVPGALARIIFTLEVVTPAGVYTGTYQSRDPRMLLVGNLTLLSWNGPSSIPAPTIYLDHSNEINMSNCPGLAGVPSTNGKGWDCYAADLKVTVTGDVQGCPWLVSTQITTTDLGDVGATYVGPKYNNSTCPSIPLTTYDVSWDENTVIHKKTLNLKSTDAVGGIIEKTLSTYLMESERLCDGSQFDPRGANCRFVSQMITFTASGCDDAKVTVTPVPHPITDRQLHDIVVRVDASALQPIDSTCRFQYVLNMF</sequence>
<accession>A0A8S7CLW4</accession>
<proteinExistence type="predicted"/>
<comment type="caution">
    <text evidence="2">The sequence shown here is derived from an EMBL/GenBank/DDBJ whole genome shotgun (WGS) entry which is preliminary data.</text>
</comment>
<reference evidence="2 3" key="1">
    <citation type="submission" date="2019-06" db="EMBL/GenBank/DDBJ databases">
        <authorList>
            <consortium name="NARMS: The National Antimicrobial Resistance Monitoring System"/>
        </authorList>
    </citation>
    <scope>NUCLEOTIDE SEQUENCE [LARGE SCALE GENOMIC DNA]</scope>
    <source>
        <strain evidence="2 3">FSIS11921886</strain>
    </source>
</reference>
<feature type="signal peptide" evidence="1">
    <location>
        <begin position="1"/>
        <end position="22"/>
    </location>
</feature>
<gene>
    <name evidence="2" type="ORF">FIJ20_08130</name>
</gene>
<feature type="chain" id="PRO_5035766832" evidence="1">
    <location>
        <begin position="23"/>
        <end position="284"/>
    </location>
</feature>
<dbReference type="AlphaFoldDB" id="A0A8S7CLW4"/>
<evidence type="ECO:0000313" key="3">
    <source>
        <dbReference type="Proteomes" id="UP000519859"/>
    </source>
</evidence>